<keyword evidence="3" id="KW-1185">Reference proteome</keyword>
<dbReference type="AlphaFoldDB" id="A0A6A6SW06"/>
<evidence type="ECO:0000313" key="3">
    <source>
        <dbReference type="Proteomes" id="UP000799324"/>
    </source>
</evidence>
<proteinExistence type="predicted"/>
<dbReference type="Proteomes" id="UP000799324">
    <property type="component" value="Unassembled WGS sequence"/>
</dbReference>
<reference evidence="2" key="1">
    <citation type="journal article" date="2020" name="Stud. Mycol.">
        <title>101 Dothideomycetes genomes: a test case for predicting lifestyles and emergence of pathogens.</title>
        <authorList>
            <person name="Haridas S."/>
            <person name="Albert R."/>
            <person name="Binder M."/>
            <person name="Bloem J."/>
            <person name="Labutti K."/>
            <person name="Salamov A."/>
            <person name="Andreopoulos B."/>
            <person name="Baker S."/>
            <person name="Barry K."/>
            <person name="Bills G."/>
            <person name="Bluhm B."/>
            <person name="Cannon C."/>
            <person name="Castanera R."/>
            <person name="Culley D."/>
            <person name="Daum C."/>
            <person name="Ezra D."/>
            <person name="Gonzalez J."/>
            <person name="Henrissat B."/>
            <person name="Kuo A."/>
            <person name="Liang C."/>
            <person name="Lipzen A."/>
            <person name="Lutzoni F."/>
            <person name="Magnuson J."/>
            <person name="Mondo S."/>
            <person name="Nolan M."/>
            <person name="Ohm R."/>
            <person name="Pangilinan J."/>
            <person name="Park H.-J."/>
            <person name="Ramirez L."/>
            <person name="Alfaro M."/>
            <person name="Sun H."/>
            <person name="Tritt A."/>
            <person name="Yoshinaga Y."/>
            <person name="Zwiers L.-H."/>
            <person name="Turgeon B."/>
            <person name="Goodwin S."/>
            <person name="Spatafora J."/>
            <person name="Crous P."/>
            <person name="Grigoriev I."/>
        </authorList>
    </citation>
    <scope>NUCLEOTIDE SEQUENCE</scope>
    <source>
        <strain evidence="2">CBS 122681</strain>
    </source>
</reference>
<dbReference type="EMBL" id="MU004449">
    <property type="protein sequence ID" value="KAF2650618.1"/>
    <property type="molecule type" value="Genomic_DNA"/>
</dbReference>
<protein>
    <submittedName>
        <fullName evidence="2">Uncharacterized protein</fullName>
    </submittedName>
</protein>
<gene>
    <name evidence="2" type="ORF">K491DRAFT_682854</name>
</gene>
<feature type="compositionally biased region" description="Basic and acidic residues" evidence="1">
    <location>
        <begin position="164"/>
        <end position="173"/>
    </location>
</feature>
<name>A0A6A6SW06_9PLEO</name>
<evidence type="ECO:0000313" key="2">
    <source>
        <dbReference type="EMBL" id="KAF2650618.1"/>
    </source>
</evidence>
<accession>A0A6A6SW06</accession>
<organism evidence="2 3">
    <name type="scientific">Lophiostoma macrostomum CBS 122681</name>
    <dbReference type="NCBI Taxonomy" id="1314788"/>
    <lineage>
        <taxon>Eukaryota</taxon>
        <taxon>Fungi</taxon>
        <taxon>Dikarya</taxon>
        <taxon>Ascomycota</taxon>
        <taxon>Pezizomycotina</taxon>
        <taxon>Dothideomycetes</taxon>
        <taxon>Pleosporomycetidae</taxon>
        <taxon>Pleosporales</taxon>
        <taxon>Lophiostomataceae</taxon>
        <taxon>Lophiostoma</taxon>
    </lineage>
</organism>
<feature type="region of interest" description="Disordered" evidence="1">
    <location>
        <begin position="161"/>
        <end position="192"/>
    </location>
</feature>
<evidence type="ECO:0000256" key="1">
    <source>
        <dbReference type="SAM" id="MobiDB-lite"/>
    </source>
</evidence>
<sequence length="208" mass="23290">MSVIKGYFPKAVALPTVAWPILAEQGSNGRRLLQRSSSAERQWILLPNLNRSLPSTMDVKKLISMPHLGFEQCLTYLWILDAGQGILDRFLKLLQVLTSRKHRLSFALIIPETWQDAGSGMRPPKVSPGVPRIQTLVTHVETPARDPQARVSISAIVPTCRHPSRADPDRATDVSKPVDASATRRRGRRDSRDMQLYMTNGAQRLFST</sequence>